<dbReference type="WBParaSite" id="SMUV_0000426401-mRNA-1">
    <property type="protein sequence ID" value="SMUV_0000426401-mRNA-1"/>
    <property type="gene ID" value="SMUV_0000426401"/>
</dbReference>
<dbReference type="AlphaFoldDB" id="A0A0N5AIL3"/>
<evidence type="ECO:0000313" key="2">
    <source>
        <dbReference type="WBParaSite" id="SMUV_0000426401-mRNA-1"/>
    </source>
</evidence>
<keyword evidence="1" id="KW-1185">Reference proteome</keyword>
<dbReference type="CDD" id="cd00037">
    <property type="entry name" value="CLECT"/>
    <property type="match status" value="1"/>
</dbReference>
<reference evidence="2" key="1">
    <citation type="submission" date="2017-02" db="UniProtKB">
        <authorList>
            <consortium name="WormBaseParasite"/>
        </authorList>
    </citation>
    <scope>IDENTIFICATION</scope>
</reference>
<accession>A0A0N5AIL3</accession>
<evidence type="ECO:0000313" key="1">
    <source>
        <dbReference type="Proteomes" id="UP000046393"/>
    </source>
</evidence>
<dbReference type="Proteomes" id="UP000046393">
    <property type="component" value="Unplaced"/>
</dbReference>
<sequence length="192" mass="22113">MRLLFKENHLILVLMMSSIEYFGVFVEANKLLSDIRGNYDCLDLCIRSQVGLCKNLPLLTGFKIFHRILYKRKHYHRLYCLLAVKVKEPMYYDESERICSTYFNGHLLSIANEAEKEFIDGEQQLFFENLEKLGSTDRYGLISIILGIAPGKNYFFDGTDAANIRAKTMILKEISWSNGSCVAITKYKNVPG</sequence>
<dbReference type="SUPFAM" id="SSF56436">
    <property type="entry name" value="C-type lectin-like"/>
    <property type="match status" value="1"/>
</dbReference>
<proteinExistence type="predicted"/>
<organism evidence="1 2">
    <name type="scientific">Syphacia muris</name>
    <dbReference type="NCBI Taxonomy" id="451379"/>
    <lineage>
        <taxon>Eukaryota</taxon>
        <taxon>Metazoa</taxon>
        <taxon>Ecdysozoa</taxon>
        <taxon>Nematoda</taxon>
        <taxon>Chromadorea</taxon>
        <taxon>Rhabditida</taxon>
        <taxon>Spirurina</taxon>
        <taxon>Oxyuridomorpha</taxon>
        <taxon>Oxyuroidea</taxon>
        <taxon>Oxyuridae</taxon>
        <taxon>Syphacia</taxon>
    </lineage>
</organism>
<name>A0A0N5AIL3_9BILA</name>
<protein>
    <submittedName>
        <fullName evidence="2">26S proteasome non-ATPase regulatory subunit 3</fullName>
    </submittedName>
</protein>
<dbReference type="InterPro" id="IPR016187">
    <property type="entry name" value="CTDL_fold"/>
</dbReference>